<dbReference type="Proteomes" id="UP000242164">
    <property type="component" value="Unassembled WGS sequence"/>
</dbReference>
<evidence type="ECO:0000313" key="2">
    <source>
        <dbReference type="Proteomes" id="UP000242164"/>
    </source>
</evidence>
<comment type="caution">
    <text evidence="1">The sequence shown here is derived from an EMBL/GenBank/DDBJ whole genome shotgun (WGS) entry which is preliminary data.</text>
</comment>
<accession>A0AAX2CIN6</accession>
<evidence type="ECO:0000313" key="1">
    <source>
        <dbReference type="EMBL" id="SCL96395.1"/>
    </source>
</evidence>
<name>A0AAX2CIN6_9BACI</name>
<reference evidence="1 2" key="1">
    <citation type="submission" date="2016-08" db="EMBL/GenBank/DDBJ databases">
        <authorList>
            <person name="Loux V."/>
            <person name="Rue O."/>
        </authorList>
    </citation>
    <scope>NUCLEOTIDE SEQUENCE [LARGE SCALE GENOMIC DNA]</scope>
    <source>
        <strain evidence="1 2">AFSSA_08CEB44bac</strain>
    </source>
</reference>
<proteinExistence type="predicted"/>
<dbReference type="EMBL" id="FMIK01000034">
    <property type="protein sequence ID" value="SCL96395.1"/>
    <property type="molecule type" value="Genomic_DNA"/>
</dbReference>
<organism evidence="1 2">
    <name type="scientific">Bacillus cytotoxicus</name>
    <dbReference type="NCBI Taxonomy" id="580165"/>
    <lineage>
        <taxon>Bacteria</taxon>
        <taxon>Bacillati</taxon>
        <taxon>Bacillota</taxon>
        <taxon>Bacilli</taxon>
        <taxon>Bacillales</taxon>
        <taxon>Bacillaceae</taxon>
        <taxon>Bacillus</taxon>
        <taxon>Bacillus cereus group</taxon>
    </lineage>
</organism>
<sequence>MGREVRHMEI</sequence>
<protein>
    <submittedName>
        <fullName evidence="1">Uncharacterized protein</fullName>
    </submittedName>
</protein>
<gene>
    <name evidence="1" type="ORF">BCB44BAC_02749</name>
</gene>